<gene>
    <name evidence="9" type="ORF">CSSPTR1EN2_LOCUS12247</name>
</gene>
<dbReference type="Pfam" id="PF04576">
    <property type="entry name" value="Zein-binding"/>
    <property type="match status" value="1"/>
</dbReference>
<protein>
    <recommendedName>
        <fullName evidence="8">GTD-binding domain-containing protein</fullName>
    </recommendedName>
</protein>
<dbReference type="PANTHER" id="PTHR31448:SF3">
    <property type="entry name" value="MYOSIN-BINDING PROTEIN 2"/>
    <property type="match status" value="1"/>
</dbReference>
<evidence type="ECO:0000256" key="1">
    <source>
        <dbReference type="ARBA" id="ARBA00004167"/>
    </source>
</evidence>
<organism evidence="9 10">
    <name type="scientific">Sphagnum troendelagicum</name>
    <dbReference type="NCBI Taxonomy" id="128251"/>
    <lineage>
        <taxon>Eukaryota</taxon>
        <taxon>Viridiplantae</taxon>
        <taxon>Streptophyta</taxon>
        <taxon>Embryophyta</taxon>
        <taxon>Bryophyta</taxon>
        <taxon>Sphagnophytina</taxon>
        <taxon>Sphagnopsida</taxon>
        <taxon>Sphagnales</taxon>
        <taxon>Sphagnaceae</taxon>
        <taxon>Sphagnum</taxon>
    </lineage>
</organism>
<dbReference type="Proteomes" id="UP001497512">
    <property type="component" value="Chromosome 2"/>
</dbReference>
<sequence length="794" mass="89129">MARGQASNSWPSVWRASSVIVAVVKLWLEVLVLFFAVIAFFASGFLRLLCLHVPCSCLVSHHLEGSRSFFETEANMLKKRISAGDKSDCGDGDELDFSHTGETTAGFDLRYSKHCATHLQKNLPADLHRVCSRKESGERGGSRQSPMEIVNAGEAAADGNADQLQAEQSWEEPKLDVALQAEREALAAMYQELEQERNASATAAKEAMGMIARLQEEKAVALMEARQFQRMVEEKSMHDQEAIEALQKVVAKREQEKRELEEKMKLYRLRLLLRAQAEEEIRRAAAITLRDIDTKQLGFTDRGNKRKNHIWGPILTDVSHEPGTPHAVEDSSLNLPSAKFMSLKRRSSSHSYAATESDVNEDDGGVLEEVSDRGALEKKRLLSVLDCLWKLEEELHQQAGLQQNALIGETNTVGVVSSCKTQSPVKRTMSSETATSSLQTMISTMGQHDGLWHSFYEDGNTNERTCDDASSSVEGDGNVTPVHQHSQVDEGENKQEEQEAGTSYMISGEETTAGKSSDDEVLFEHDVYEVQESCYKLQGIAGEQNRWRHPPNVDRLGKPDHLFIHDEDVRDRNELQYARGDITMPLCKAGNSETNTWLEEFYWTAREGDVGTSSKSRRCHSWTSLEDDVQQLKLRLKALEADRHLIKQTVDSLTQENGQMKLLQEIVEQLRDLRGIGRNGLQQQDSFPYALSFQGMMFFPRLLYKVQAKLCKLVETWLRRVVSMIDEGKPNVGWGRLLHTSSIPPVANCITHGCKADINLSTCIQNESVKFGNFSSWPKDVDTRSGTALSGWDY</sequence>
<dbReference type="InterPro" id="IPR007656">
    <property type="entry name" value="GTD-bd"/>
</dbReference>
<evidence type="ECO:0000256" key="5">
    <source>
        <dbReference type="SAM" id="Coils"/>
    </source>
</evidence>
<feature type="coiled-coil region" evidence="5">
    <location>
        <begin position="622"/>
        <end position="673"/>
    </location>
</feature>
<evidence type="ECO:0000256" key="2">
    <source>
        <dbReference type="ARBA" id="ARBA00022692"/>
    </source>
</evidence>
<dbReference type="EMBL" id="OZ019894">
    <property type="protein sequence ID" value="CAK9214469.1"/>
    <property type="molecule type" value="Genomic_DNA"/>
</dbReference>
<evidence type="ECO:0000256" key="7">
    <source>
        <dbReference type="SAM" id="Phobius"/>
    </source>
</evidence>
<evidence type="ECO:0000313" key="9">
    <source>
        <dbReference type="EMBL" id="CAK9214469.1"/>
    </source>
</evidence>
<dbReference type="PROSITE" id="PS51775">
    <property type="entry name" value="GTD_BINDING"/>
    <property type="match status" value="1"/>
</dbReference>
<keyword evidence="10" id="KW-1185">Reference proteome</keyword>
<feature type="compositionally biased region" description="Basic and acidic residues" evidence="6">
    <location>
        <begin position="486"/>
        <end position="497"/>
    </location>
</feature>
<proteinExistence type="predicted"/>
<evidence type="ECO:0000313" key="10">
    <source>
        <dbReference type="Proteomes" id="UP001497512"/>
    </source>
</evidence>
<evidence type="ECO:0000259" key="8">
    <source>
        <dbReference type="PROSITE" id="PS51775"/>
    </source>
</evidence>
<feature type="coiled-coil region" evidence="5">
    <location>
        <begin position="176"/>
        <end position="270"/>
    </location>
</feature>
<keyword evidence="2 7" id="KW-0812">Transmembrane</keyword>
<feature type="domain" description="GTD-binding" evidence="8">
    <location>
        <begin position="170"/>
        <end position="268"/>
    </location>
</feature>
<feature type="transmembrane region" description="Helical" evidence="7">
    <location>
        <begin position="20"/>
        <end position="46"/>
    </location>
</feature>
<evidence type="ECO:0000256" key="6">
    <source>
        <dbReference type="SAM" id="MobiDB-lite"/>
    </source>
</evidence>
<dbReference type="PANTHER" id="PTHR31448">
    <property type="entry name" value="MYOSIN-BINDING PROTEIN 2"/>
    <property type="match status" value="1"/>
</dbReference>
<accession>A0ABP0U741</accession>
<feature type="region of interest" description="Disordered" evidence="6">
    <location>
        <begin position="462"/>
        <end position="501"/>
    </location>
</feature>
<evidence type="ECO:0000256" key="4">
    <source>
        <dbReference type="ARBA" id="ARBA00023136"/>
    </source>
</evidence>
<name>A0ABP0U741_9BRYO</name>
<reference evidence="9" key="1">
    <citation type="submission" date="2024-02" db="EMBL/GenBank/DDBJ databases">
        <authorList>
            <consortium name="ELIXIR-Norway"/>
            <consortium name="Elixir Norway"/>
        </authorList>
    </citation>
    <scope>NUCLEOTIDE SEQUENCE</scope>
</reference>
<keyword evidence="5" id="KW-0175">Coiled coil</keyword>
<evidence type="ECO:0000256" key="3">
    <source>
        <dbReference type="ARBA" id="ARBA00022989"/>
    </source>
</evidence>
<dbReference type="InterPro" id="IPR039306">
    <property type="entry name" value="MYOB"/>
</dbReference>
<comment type="subcellular location">
    <subcellularLocation>
        <location evidence="1">Membrane</location>
        <topology evidence="1">Single-pass membrane protein</topology>
    </subcellularLocation>
</comment>
<keyword evidence="3 7" id="KW-1133">Transmembrane helix</keyword>
<keyword evidence="4 7" id="KW-0472">Membrane</keyword>